<dbReference type="EMBL" id="LHQV01000003">
    <property type="protein sequence ID" value="OQK04072.1"/>
    <property type="molecule type" value="Genomic_DNA"/>
</dbReference>
<dbReference type="RefSeq" id="WP_005499534.1">
    <property type="nucleotide sequence ID" value="NZ_CP011885.1"/>
</dbReference>
<evidence type="ECO:0000313" key="1">
    <source>
        <dbReference type="EMBL" id="OQK04072.1"/>
    </source>
</evidence>
<name>A0AAX0MIM8_VIBPH</name>
<keyword evidence="2" id="KW-1185">Reference proteome</keyword>
<sequence>MMNSSISGFSVPSDVPLTQRNEVVAEQLTQQSPIIQRAASSVPYSDVRASVKDPLDLIDELLSRYLDQQTVRAKTMADTIETWSNAIAEINRIWGLVMQDNMNHTNPNDNNTRTPLGDSVSGKHLEDIDRIIREELKDDRGIAAITGLDLAASKTHRVSYTDLQSLNATMTAYCDTIQVDIDTEQQKFKNVMTEITSAQEEIRDVRRVIVTLSQGG</sequence>
<gene>
    <name evidence="1" type="ORF">AKG60_02490</name>
</gene>
<dbReference type="AlphaFoldDB" id="A0AAX0MIM8"/>
<organism evidence="1 2">
    <name type="scientific">Vibrio parahaemolyticus</name>
    <dbReference type="NCBI Taxonomy" id="670"/>
    <lineage>
        <taxon>Bacteria</taxon>
        <taxon>Pseudomonadati</taxon>
        <taxon>Pseudomonadota</taxon>
        <taxon>Gammaproteobacteria</taxon>
        <taxon>Vibrionales</taxon>
        <taxon>Vibrionaceae</taxon>
        <taxon>Vibrio</taxon>
    </lineage>
</organism>
<dbReference type="Proteomes" id="UP000191946">
    <property type="component" value="Unassembled WGS sequence"/>
</dbReference>
<evidence type="ECO:0000313" key="2">
    <source>
        <dbReference type="Proteomes" id="UP000191946"/>
    </source>
</evidence>
<accession>A0AAX0MIM8</accession>
<comment type="caution">
    <text evidence="1">The sequence shown here is derived from an EMBL/GenBank/DDBJ whole genome shotgun (WGS) entry which is preliminary data.</text>
</comment>
<protein>
    <submittedName>
        <fullName evidence="1">Uncharacterized protein</fullName>
    </submittedName>
</protein>
<reference evidence="1 2" key="1">
    <citation type="submission" date="2015-08" db="EMBL/GenBank/DDBJ databases">
        <title>Draft Genome Sequences of Vibrio parahaemolyticus Strains.</title>
        <authorList>
            <person name="Gonzalez-Escalona N."/>
            <person name="DePaola A."/>
        </authorList>
    </citation>
    <scope>NUCLEOTIDE SEQUENCE [LARGE SCALE GENOMIC DNA]</scope>
    <source>
        <strain evidence="1 2">CFSAN001621</strain>
    </source>
</reference>
<proteinExistence type="predicted"/>